<gene>
    <name evidence="6" type="ORF">ADS79_21345</name>
    <name evidence="5" type="ORF">BRE01_00730</name>
</gene>
<accession>A0A0K9YRQ7</accession>
<dbReference type="Pfam" id="PF00753">
    <property type="entry name" value="Lactamase_B"/>
    <property type="match status" value="1"/>
</dbReference>
<evidence type="ECO:0000259" key="4">
    <source>
        <dbReference type="SMART" id="SM00849"/>
    </source>
</evidence>
<name>A0A0K9YRQ7_9BACL</name>
<dbReference type="RefSeq" id="WP_049740384.1">
    <property type="nucleotide sequence ID" value="NZ_BJON01000002.1"/>
</dbReference>
<sequence length="231" mass="26174">MTNAIAPITDSTWAIITYEEAWNSFVSSYVIQKGDAFVVIDSHLRKQRAYFQQALVEIGVKTEQIEYVYFTHRHADHIGNADLFPSRNNWIHLEDYYELDDFSQTLFGHTFTGAGGDLPVLRFRQLAFHTEGSVAFFDPQSKVCFVGDHLILGETKAELGQMVGTEDERRAAYKAYVRKFALKEPERALAYAVGLEILLDWPIECLATGHGLIFQGEVVSFIQDLISIVKS</sequence>
<dbReference type="InterPro" id="IPR001279">
    <property type="entry name" value="Metallo-B-lactamas"/>
</dbReference>
<dbReference type="InterPro" id="IPR050855">
    <property type="entry name" value="NDM-1-like"/>
</dbReference>
<evidence type="ECO:0000313" key="8">
    <source>
        <dbReference type="Proteomes" id="UP000319578"/>
    </source>
</evidence>
<evidence type="ECO:0000313" key="5">
    <source>
        <dbReference type="EMBL" id="GED66371.1"/>
    </source>
</evidence>
<protein>
    <submittedName>
        <fullName evidence="6">Flavoprotein</fullName>
    </submittedName>
</protein>
<proteinExistence type="predicted"/>
<evidence type="ECO:0000256" key="2">
    <source>
        <dbReference type="ARBA" id="ARBA00034301"/>
    </source>
</evidence>
<dbReference type="Gene3D" id="3.60.15.10">
    <property type="entry name" value="Ribonuclease Z/Hydroxyacylglutathione hydrolase-like"/>
    <property type="match status" value="1"/>
</dbReference>
<dbReference type="STRING" id="54915.ADS79_21345"/>
<dbReference type="OrthoDB" id="9802248at2"/>
<dbReference type="EMBL" id="LGIQ01000009">
    <property type="protein sequence ID" value="KNB71351.1"/>
    <property type="molecule type" value="Genomic_DNA"/>
</dbReference>
<dbReference type="SUPFAM" id="SSF56281">
    <property type="entry name" value="Metallo-hydrolase/oxidoreductase"/>
    <property type="match status" value="1"/>
</dbReference>
<reference evidence="7" key="1">
    <citation type="submission" date="2015-07" db="EMBL/GenBank/DDBJ databases">
        <title>Genome sequencing project for genomic taxonomy and phylogenomics of Bacillus-like bacteria.</title>
        <authorList>
            <person name="Liu B."/>
            <person name="Wang J."/>
            <person name="Zhu Y."/>
            <person name="Liu G."/>
            <person name="Chen Q."/>
            <person name="Chen Z."/>
            <person name="Lan J."/>
            <person name="Che J."/>
            <person name="Ge C."/>
            <person name="Shi H."/>
            <person name="Pan Z."/>
            <person name="Liu X."/>
        </authorList>
    </citation>
    <scope>NUCLEOTIDE SEQUENCE [LARGE SCALE GENOMIC DNA]</scope>
    <source>
        <strain evidence="7">DSM 9887</strain>
    </source>
</reference>
<dbReference type="SMART" id="SM00849">
    <property type="entry name" value="Lactamase_B"/>
    <property type="match status" value="1"/>
</dbReference>
<comment type="caution">
    <text evidence="6">The sequence shown here is derived from an EMBL/GenBank/DDBJ whole genome shotgun (WGS) entry which is preliminary data.</text>
</comment>
<reference evidence="6" key="2">
    <citation type="submission" date="2015-07" db="EMBL/GenBank/DDBJ databases">
        <title>MeaNS - Measles Nucleotide Surveillance Program.</title>
        <authorList>
            <person name="Tran T."/>
            <person name="Druce J."/>
        </authorList>
    </citation>
    <scope>NUCLEOTIDE SEQUENCE</scope>
    <source>
        <strain evidence="6">DSM 9887</strain>
    </source>
</reference>
<evidence type="ECO:0000256" key="1">
    <source>
        <dbReference type="ARBA" id="ARBA00034221"/>
    </source>
</evidence>
<organism evidence="6 7">
    <name type="scientific">Brevibacillus reuszeri</name>
    <dbReference type="NCBI Taxonomy" id="54915"/>
    <lineage>
        <taxon>Bacteria</taxon>
        <taxon>Bacillati</taxon>
        <taxon>Bacillota</taxon>
        <taxon>Bacilli</taxon>
        <taxon>Bacillales</taxon>
        <taxon>Paenibacillaceae</taxon>
        <taxon>Brevibacillus</taxon>
    </lineage>
</organism>
<comment type="catalytic activity">
    <reaction evidence="3">
        <text>3',5'-cyclic UMP + H2O = UMP + H(+)</text>
        <dbReference type="Rhea" id="RHEA:70575"/>
        <dbReference type="ChEBI" id="CHEBI:15377"/>
        <dbReference type="ChEBI" id="CHEBI:15378"/>
        <dbReference type="ChEBI" id="CHEBI:57865"/>
        <dbReference type="ChEBI" id="CHEBI:184387"/>
    </reaction>
    <physiologicalReaction direction="left-to-right" evidence="3">
        <dbReference type="Rhea" id="RHEA:70576"/>
    </physiologicalReaction>
</comment>
<comment type="catalytic activity">
    <reaction evidence="1">
        <text>3',5'-cyclic CMP + H2O = CMP + H(+)</text>
        <dbReference type="Rhea" id="RHEA:72675"/>
        <dbReference type="ChEBI" id="CHEBI:15377"/>
        <dbReference type="ChEBI" id="CHEBI:15378"/>
        <dbReference type="ChEBI" id="CHEBI:58003"/>
        <dbReference type="ChEBI" id="CHEBI:60377"/>
    </reaction>
    <physiologicalReaction direction="left-to-right" evidence="1">
        <dbReference type="Rhea" id="RHEA:72676"/>
    </physiologicalReaction>
</comment>
<reference evidence="5 8" key="3">
    <citation type="submission" date="2019-06" db="EMBL/GenBank/DDBJ databases">
        <title>Whole genome shotgun sequence of Brevibacillus reuszeri NBRC 15719.</title>
        <authorList>
            <person name="Hosoyama A."/>
            <person name="Uohara A."/>
            <person name="Ohji S."/>
            <person name="Ichikawa N."/>
        </authorList>
    </citation>
    <scope>NUCLEOTIDE SEQUENCE [LARGE SCALE GENOMIC DNA]</scope>
    <source>
        <strain evidence="5 8">NBRC 15719</strain>
    </source>
</reference>
<keyword evidence="8" id="KW-1185">Reference proteome</keyword>
<dbReference type="PANTHER" id="PTHR42951:SF4">
    <property type="entry name" value="ACYL-COENZYME A THIOESTERASE MBLAC2"/>
    <property type="match status" value="1"/>
</dbReference>
<dbReference type="PATRIC" id="fig|54915.3.peg.3401"/>
<dbReference type="Proteomes" id="UP000319578">
    <property type="component" value="Unassembled WGS sequence"/>
</dbReference>
<dbReference type="EMBL" id="BJON01000002">
    <property type="protein sequence ID" value="GED66371.1"/>
    <property type="molecule type" value="Genomic_DNA"/>
</dbReference>
<dbReference type="PANTHER" id="PTHR42951">
    <property type="entry name" value="METALLO-BETA-LACTAMASE DOMAIN-CONTAINING"/>
    <property type="match status" value="1"/>
</dbReference>
<evidence type="ECO:0000313" key="6">
    <source>
        <dbReference type="EMBL" id="KNB71351.1"/>
    </source>
</evidence>
<dbReference type="AlphaFoldDB" id="A0A0K9YRQ7"/>
<evidence type="ECO:0000313" key="7">
    <source>
        <dbReference type="Proteomes" id="UP000036834"/>
    </source>
</evidence>
<dbReference type="Proteomes" id="UP000036834">
    <property type="component" value="Unassembled WGS sequence"/>
</dbReference>
<dbReference type="InterPro" id="IPR036866">
    <property type="entry name" value="RibonucZ/Hydroxyglut_hydro"/>
</dbReference>
<evidence type="ECO:0000256" key="3">
    <source>
        <dbReference type="ARBA" id="ARBA00048505"/>
    </source>
</evidence>
<feature type="domain" description="Metallo-beta-lactamase" evidence="4">
    <location>
        <begin position="25"/>
        <end position="195"/>
    </location>
</feature>
<comment type="function">
    <text evidence="2">Counteracts the endogenous Pycsar antiviral defense system. Phosphodiesterase that enables metal-dependent hydrolysis of host cyclic nucleotide Pycsar defense signals such as cCMP and cUMP.</text>
</comment>